<feature type="compositionally biased region" description="Low complexity" evidence="1">
    <location>
        <begin position="484"/>
        <end position="504"/>
    </location>
</feature>
<dbReference type="AlphaFoldDB" id="A0AB38VUI1"/>
<organism evidence="2 3">
    <name type="scientific">Corynebacterium kutscheri</name>
    <dbReference type="NCBI Taxonomy" id="35755"/>
    <lineage>
        <taxon>Bacteria</taxon>
        <taxon>Bacillati</taxon>
        <taxon>Actinomycetota</taxon>
        <taxon>Actinomycetes</taxon>
        <taxon>Mycobacteriales</taxon>
        <taxon>Corynebacteriaceae</taxon>
        <taxon>Corynebacterium</taxon>
    </lineage>
</organism>
<proteinExistence type="predicted"/>
<feature type="compositionally biased region" description="Gly residues" evidence="1">
    <location>
        <begin position="356"/>
        <end position="366"/>
    </location>
</feature>
<dbReference type="EMBL" id="LR134377">
    <property type="protein sequence ID" value="VEH08970.1"/>
    <property type="molecule type" value="Genomic_DNA"/>
</dbReference>
<feature type="compositionally biased region" description="Polar residues" evidence="1">
    <location>
        <begin position="401"/>
        <end position="413"/>
    </location>
</feature>
<feature type="compositionally biased region" description="Gly residues" evidence="1">
    <location>
        <begin position="373"/>
        <end position="391"/>
    </location>
</feature>
<evidence type="ECO:0000313" key="3">
    <source>
        <dbReference type="Proteomes" id="UP000271380"/>
    </source>
</evidence>
<feature type="compositionally biased region" description="Gly residues" evidence="1">
    <location>
        <begin position="440"/>
        <end position="476"/>
    </location>
</feature>
<feature type="region of interest" description="Disordered" evidence="1">
    <location>
        <begin position="331"/>
        <end position="523"/>
    </location>
</feature>
<name>A0AB38VUI1_9CORY</name>
<evidence type="ECO:0000256" key="1">
    <source>
        <dbReference type="SAM" id="MobiDB-lite"/>
    </source>
</evidence>
<evidence type="ECO:0000313" key="2">
    <source>
        <dbReference type="EMBL" id="VEH08970.1"/>
    </source>
</evidence>
<protein>
    <recommendedName>
        <fullName evidence="4">PPE family protein</fullName>
    </recommendedName>
</protein>
<dbReference type="Proteomes" id="UP000271380">
    <property type="component" value="Chromosome"/>
</dbReference>
<feature type="compositionally biased region" description="Gly residues" evidence="1">
    <location>
        <begin position="505"/>
        <end position="514"/>
    </location>
</feature>
<reference evidence="2 3" key="1">
    <citation type="submission" date="2018-12" db="EMBL/GenBank/DDBJ databases">
        <authorList>
            <consortium name="Pathogen Informatics"/>
        </authorList>
    </citation>
    <scope>NUCLEOTIDE SEQUENCE [LARGE SCALE GENOMIC DNA]</scope>
    <source>
        <strain evidence="2 3">NCTC949</strain>
    </source>
</reference>
<accession>A0AB38VUI1</accession>
<sequence>MDSELIMDSSTIRDNIATINDQIGFIRNIVNWLVSIPITSSYSSASGFDQIGEAHGLVFSGSPGSADAVLKSYLEQASWLQQALKATFEAVQTQDKLFAHSLDNAEQNGATGTEGIQFPARPELRFSDFHFRTPVVLPALTLSELSMQLQTTRVDAPVRAAKKWQVVGEKIARIATKLGEVAEQIRQNNKGDVFDAAVQRINDVANYGRTFASNTQIMGAYVSRLSTIHAQISTQVALANLAVSAITDPAARLIAEKEELARIQTQLQAQLHTAVPPIRNLMSQQASVASAGSELRAAAETSVNKIAKSDLALAGNQAFTNSASIGQLGGAPGGAGGMNPAPMHTGSAGQIPPSGLGTGSSGGLGGSNMPVPGGTGMAVPGLGGRQNGGYANGTHGVGVAPSSTNTLSGSKTPMNHMGPAPLTGRSSRRVSPFDSTVKGIGRGGSSHFGSGGGASSGGLTGSPGGVHGGTPGGLNGVGSTNHPGNGLANSNGSAGRSGAPVAGGMPMGAGGAAGAGSNRTGKAKRVMSAVEREGDLRAILGERPKVVPGVIGAWVRDEV</sequence>
<evidence type="ECO:0008006" key="4">
    <source>
        <dbReference type="Google" id="ProtNLM"/>
    </source>
</evidence>
<gene>
    <name evidence="2" type="ORF">NCTC949_02096</name>
</gene>